<dbReference type="GO" id="GO:0071111">
    <property type="term" value="F:cyclic-guanylate-specific phosphodiesterase activity"/>
    <property type="evidence" value="ECO:0007669"/>
    <property type="project" value="InterPro"/>
</dbReference>
<protein>
    <submittedName>
        <fullName evidence="4">Regulator of CsrB and CsrC decay CsrD</fullName>
    </submittedName>
</protein>
<name>A0A380B6C4_9GAMM</name>
<dbReference type="Gene3D" id="3.30.70.270">
    <property type="match status" value="1"/>
</dbReference>
<dbReference type="CDD" id="cd01948">
    <property type="entry name" value="EAL"/>
    <property type="match status" value="1"/>
</dbReference>
<feature type="transmembrane region" description="Helical" evidence="1">
    <location>
        <begin position="136"/>
        <end position="156"/>
    </location>
</feature>
<dbReference type="Pfam" id="PF00990">
    <property type="entry name" value="GGDEF"/>
    <property type="match status" value="1"/>
</dbReference>
<feature type="domain" description="EAL" evidence="2">
    <location>
        <begin position="395"/>
        <end position="647"/>
    </location>
</feature>
<dbReference type="Pfam" id="PF00563">
    <property type="entry name" value="EAL"/>
    <property type="match status" value="1"/>
</dbReference>
<proteinExistence type="predicted"/>
<dbReference type="NCBIfam" id="NF008281">
    <property type="entry name" value="PRK11059.1"/>
    <property type="match status" value="1"/>
</dbReference>
<dbReference type="PROSITE" id="PS50883">
    <property type="entry name" value="EAL"/>
    <property type="match status" value="1"/>
</dbReference>
<sequence length="647" mass="74066">MKFTRMLTTKLTSFWLMSLAAVAFVFILSAVMSFVQLTYKFQQQKVAGLETMLVEHYQHRPDWELEAWLPPMLLAYNAVDFRLSRNGEVLLAYQGNLSTQNAVIYDHVLEPKSGLHMLLTLPQPFEHFTFSWYETFILLIGIFAVIALVRFGYLWFSQQLDGIEELALRSRLILQGKHEEALATPGKGKPRLINRALTKLLEELQDAQKERGRFDKFIRSNTFLDAETHIGNRLFLTNRLDALSHNQSMLAHGVIYLLEMDDLDLLQQSQGETAARELLNSTVSAISLLLQSQANSIFARRSHNQFAIVVPQISLIEADQLASKLLKICLSQPLPEVDNRDNFFHLGCAYFTAGDNATQLIEEADMALRAAQLQGNSNWFMYDKGAIDEEFAKGSVRWRSFLENALVQKRFYPFSQPIIDSDGNEHHKEISTRARDNQGALIRATLFIPMANKCGLMPQIERQIIERVLLLLSNETSVEGANLPTNKKSAPQRYSINLSLDSLMSRAFSQWLKTTLLEYRHLTSRLIFEVSEDIVIQHQQKLLPKLDMIRKMGARLCVDHVGEQVVGTYYIRECHFDLIKLHRSIVRHIHMRPENQLFIRSLIGGLYRTEVQVCAEGVEVFEEWQTLQILGVSAAQGMYFSEPIEAK</sequence>
<dbReference type="InterPro" id="IPR029787">
    <property type="entry name" value="Nucleotide_cyclase"/>
</dbReference>
<dbReference type="EMBL" id="UGYV01000001">
    <property type="protein sequence ID" value="SUI92632.1"/>
    <property type="molecule type" value="Genomic_DNA"/>
</dbReference>
<dbReference type="InterPro" id="IPR035919">
    <property type="entry name" value="EAL_sf"/>
</dbReference>
<evidence type="ECO:0000256" key="1">
    <source>
        <dbReference type="SAM" id="Phobius"/>
    </source>
</evidence>
<dbReference type="SMART" id="SM00267">
    <property type="entry name" value="GGDEF"/>
    <property type="match status" value="1"/>
</dbReference>
<accession>A0A380B6C4</accession>
<evidence type="ECO:0000313" key="5">
    <source>
        <dbReference type="Proteomes" id="UP000255061"/>
    </source>
</evidence>
<dbReference type="SUPFAM" id="SSF55073">
    <property type="entry name" value="Nucleotide cyclase"/>
    <property type="match status" value="1"/>
</dbReference>
<keyword evidence="1" id="KW-1133">Transmembrane helix</keyword>
<reference evidence="4 5" key="1">
    <citation type="submission" date="2018-06" db="EMBL/GenBank/DDBJ databases">
        <authorList>
            <consortium name="Pathogen Informatics"/>
            <person name="Doyle S."/>
        </authorList>
    </citation>
    <scope>NUCLEOTIDE SEQUENCE [LARGE SCALE GENOMIC DNA]</scope>
    <source>
        <strain evidence="4 5">NCTC10736</strain>
    </source>
</reference>
<dbReference type="AlphaFoldDB" id="A0A380B6C4"/>
<evidence type="ECO:0000259" key="3">
    <source>
        <dbReference type="PROSITE" id="PS50887"/>
    </source>
</evidence>
<dbReference type="InterPro" id="IPR050706">
    <property type="entry name" value="Cyclic-di-GMP_PDE-like"/>
</dbReference>
<evidence type="ECO:0000313" key="4">
    <source>
        <dbReference type="EMBL" id="SUI92632.1"/>
    </source>
</evidence>
<feature type="domain" description="GGDEF" evidence="3">
    <location>
        <begin position="251"/>
        <end position="384"/>
    </location>
</feature>
<dbReference type="InterPro" id="IPR001633">
    <property type="entry name" value="EAL_dom"/>
</dbReference>
<evidence type="ECO:0000259" key="2">
    <source>
        <dbReference type="PROSITE" id="PS50883"/>
    </source>
</evidence>
<dbReference type="RefSeq" id="WP_115406901.1">
    <property type="nucleotide sequence ID" value="NZ_UGYV01000001.1"/>
</dbReference>
<organism evidence="4 5">
    <name type="scientific">Shewanella morhuae</name>
    <dbReference type="NCBI Taxonomy" id="365591"/>
    <lineage>
        <taxon>Bacteria</taxon>
        <taxon>Pseudomonadati</taxon>
        <taxon>Pseudomonadota</taxon>
        <taxon>Gammaproteobacteria</taxon>
        <taxon>Alteromonadales</taxon>
        <taxon>Shewanellaceae</taxon>
        <taxon>Shewanella</taxon>
    </lineage>
</organism>
<dbReference type="PANTHER" id="PTHR33121">
    <property type="entry name" value="CYCLIC DI-GMP PHOSPHODIESTERASE PDEF"/>
    <property type="match status" value="1"/>
</dbReference>
<dbReference type="SMART" id="SM00052">
    <property type="entry name" value="EAL"/>
    <property type="match status" value="1"/>
</dbReference>
<dbReference type="Proteomes" id="UP000255061">
    <property type="component" value="Unassembled WGS sequence"/>
</dbReference>
<feature type="transmembrane region" description="Helical" evidence="1">
    <location>
        <begin position="12"/>
        <end position="35"/>
    </location>
</feature>
<dbReference type="PROSITE" id="PS50887">
    <property type="entry name" value="GGDEF"/>
    <property type="match status" value="1"/>
</dbReference>
<gene>
    <name evidence="4" type="primary">csrD_2</name>
    <name evidence="4" type="ORF">NCTC10736_03566</name>
</gene>
<dbReference type="InterPro" id="IPR043128">
    <property type="entry name" value="Rev_trsase/Diguanyl_cyclase"/>
</dbReference>
<keyword evidence="1" id="KW-0812">Transmembrane</keyword>
<dbReference type="InterPro" id="IPR000160">
    <property type="entry name" value="GGDEF_dom"/>
</dbReference>
<dbReference type="PANTHER" id="PTHR33121:SF32">
    <property type="entry name" value="RNASE E SPECIFICITY FACTOR CSRD"/>
    <property type="match status" value="1"/>
</dbReference>
<dbReference type="Gene3D" id="3.20.20.450">
    <property type="entry name" value="EAL domain"/>
    <property type="match status" value="1"/>
</dbReference>
<dbReference type="SUPFAM" id="SSF141868">
    <property type="entry name" value="EAL domain-like"/>
    <property type="match status" value="1"/>
</dbReference>
<keyword evidence="1" id="KW-0472">Membrane</keyword>